<keyword evidence="2" id="KW-0808">Transferase</keyword>
<evidence type="ECO:0000313" key="3">
    <source>
        <dbReference type="Proteomes" id="UP001589607"/>
    </source>
</evidence>
<reference evidence="2 3" key="1">
    <citation type="submission" date="2024-09" db="EMBL/GenBank/DDBJ databases">
        <authorList>
            <person name="Sun Q."/>
            <person name="Mori K."/>
        </authorList>
    </citation>
    <scope>NUCLEOTIDE SEQUENCE [LARGE SCALE GENOMIC DNA]</scope>
    <source>
        <strain evidence="2 3">CECT 7955</strain>
    </source>
</reference>
<dbReference type="InterPro" id="IPR029063">
    <property type="entry name" value="SAM-dependent_MTases_sf"/>
</dbReference>
<sequence length="235" mass="27615">MKLVNKIYKIIFAKKIKKREIKFYSNIISNGDLCFDIGANIGAKSKIMLNISENVIAFEPQKSCHLHLEKLKQKNVNFNYLPYAVGAKNEIKKLYLGNYSEIASLSKKFIKNYTTEKVYWKDYEFVEVKSFNHLIETYGLPKYCKIDVEGYEFEILSNLNYQIPIIEFEFTGKLIADTLKIIDLFKNQNIDFNYTLNENQNFHLKKWIKNTEIKEIIKGLPIKNLHGNLFCKNPE</sequence>
<dbReference type="Proteomes" id="UP001589607">
    <property type="component" value="Unassembled WGS sequence"/>
</dbReference>
<dbReference type="GO" id="GO:0032259">
    <property type="term" value="P:methylation"/>
    <property type="evidence" value="ECO:0007669"/>
    <property type="project" value="UniProtKB-KW"/>
</dbReference>
<dbReference type="Gene3D" id="3.40.50.150">
    <property type="entry name" value="Vaccinia Virus protein VP39"/>
    <property type="match status" value="1"/>
</dbReference>
<evidence type="ECO:0000313" key="2">
    <source>
        <dbReference type="EMBL" id="MFB9095569.1"/>
    </source>
</evidence>
<dbReference type="SUPFAM" id="SSF53335">
    <property type="entry name" value="S-adenosyl-L-methionine-dependent methyltransferases"/>
    <property type="match status" value="1"/>
</dbReference>
<dbReference type="RefSeq" id="WP_236458428.1">
    <property type="nucleotide sequence ID" value="NZ_CBCSGE010000016.1"/>
</dbReference>
<evidence type="ECO:0000259" key="1">
    <source>
        <dbReference type="Pfam" id="PF05050"/>
    </source>
</evidence>
<keyword evidence="3" id="KW-1185">Reference proteome</keyword>
<keyword evidence="2" id="KW-0489">Methyltransferase</keyword>
<gene>
    <name evidence="2" type="ORF">ACFFVF_03510</name>
</gene>
<proteinExistence type="predicted"/>
<dbReference type="EMBL" id="JBHMEY010000008">
    <property type="protein sequence ID" value="MFB9095569.1"/>
    <property type="molecule type" value="Genomic_DNA"/>
</dbReference>
<comment type="caution">
    <text evidence="2">The sequence shown here is derived from an EMBL/GenBank/DDBJ whole genome shotgun (WGS) entry which is preliminary data.</text>
</comment>
<dbReference type="NCBIfam" id="TIGR01444">
    <property type="entry name" value="fkbM_fam"/>
    <property type="match status" value="1"/>
</dbReference>
<organism evidence="2 3">
    <name type="scientific">Flavobacterium jumunjinense</name>
    <dbReference type="NCBI Taxonomy" id="998845"/>
    <lineage>
        <taxon>Bacteria</taxon>
        <taxon>Pseudomonadati</taxon>
        <taxon>Bacteroidota</taxon>
        <taxon>Flavobacteriia</taxon>
        <taxon>Flavobacteriales</taxon>
        <taxon>Flavobacteriaceae</taxon>
        <taxon>Flavobacterium</taxon>
    </lineage>
</organism>
<protein>
    <submittedName>
        <fullName evidence="2">FkbM family methyltransferase</fullName>
    </submittedName>
</protein>
<name>A0ABV5GJL2_9FLAO</name>
<dbReference type="InterPro" id="IPR006342">
    <property type="entry name" value="FkbM_mtfrase"/>
</dbReference>
<dbReference type="GO" id="GO:0008168">
    <property type="term" value="F:methyltransferase activity"/>
    <property type="evidence" value="ECO:0007669"/>
    <property type="project" value="UniProtKB-KW"/>
</dbReference>
<accession>A0ABV5GJL2</accession>
<dbReference type="Pfam" id="PF05050">
    <property type="entry name" value="Methyltransf_21"/>
    <property type="match status" value="1"/>
</dbReference>
<feature type="domain" description="Methyltransferase FkbM" evidence="1">
    <location>
        <begin position="36"/>
        <end position="172"/>
    </location>
</feature>